<dbReference type="InterPro" id="IPR003695">
    <property type="entry name" value="Ppx_GppA_N"/>
</dbReference>
<gene>
    <name evidence="4" type="ORF">ACH5RR_001613</name>
</gene>
<evidence type="ECO:0000259" key="2">
    <source>
        <dbReference type="Pfam" id="PF02541"/>
    </source>
</evidence>
<dbReference type="Pfam" id="PF02541">
    <property type="entry name" value="Ppx-GppA"/>
    <property type="match status" value="1"/>
</dbReference>
<dbReference type="AlphaFoldDB" id="A0ABD3B3W9"/>
<evidence type="ECO:0000313" key="5">
    <source>
        <dbReference type="Proteomes" id="UP001630127"/>
    </source>
</evidence>
<dbReference type="InterPro" id="IPR043129">
    <property type="entry name" value="ATPase_NBD"/>
</dbReference>
<organism evidence="4 5">
    <name type="scientific">Cinchona calisaya</name>
    <dbReference type="NCBI Taxonomy" id="153742"/>
    <lineage>
        <taxon>Eukaryota</taxon>
        <taxon>Viridiplantae</taxon>
        <taxon>Streptophyta</taxon>
        <taxon>Embryophyta</taxon>
        <taxon>Tracheophyta</taxon>
        <taxon>Spermatophyta</taxon>
        <taxon>Magnoliopsida</taxon>
        <taxon>eudicotyledons</taxon>
        <taxon>Gunneridae</taxon>
        <taxon>Pentapetalae</taxon>
        <taxon>asterids</taxon>
        <taxon>lamiids</taxon>
        <taxon>Gentianales</taxon>
        <taxon>Rubiaceae</taxon>
        <taxon>Cinchonoideae</taxon>
        <taxon>Cinchoneae</taxon>
        <taxon>Cinchona</taxon>
    </lineage>
</organism>
<dbReference type="PANTHER" id="PTHR30005:SF0">
    <property type="entry name" value="RETROGRADE REGULATION PROTEIN 2"/>
    <property type="match status" value="1"/>
</dbReference>
<evidence type="ECO:0000256" key="1">
    <source>
        <dbReference type="ARBA" id="ARBA00022801"/>
    </source>
</evidence>
<dbReference type="InterPro" id="IPR048950">
    <property type="entry name" value="Ppx_GppA_C"/>
</dbReference>
<dbReference type="SUPFAM" id="SSF53067">
    <property type="entry name" value="Actin-like ATPase domain"/>
    <property type="match status" value="2"/>
</dbReference>
<feature type="domain" description="Ppx/GppA phosphatase N-terminal" evidence="2">
    <location>
        <begin position="46"/>
        <end position="329"/>
    </location>
</feature>
<dbReference type="PANTHER" id="PTHR30005">
    <property type="entry name" value="EXOPOLYPHOSPHATASE"/>
    <property type="match status" value="1"/>
</dbReference>
<dbReference type="Proteomes" id="UP001630127">
    <property type="component" value="Unassembled WGS sequence"/>
</dbReference>
<keyword evidence="1" id="KW-0378">Hydrolase</keyword>
<dbReference type="SUPFAM" id="SSF109604">
    <property type="entry name" value="HD-domain/PDEase-like"/>
    <property type="match status" value="1"/>
</dbReference>
<evidence type="ECO:0000259" key="3">
    <source>
        <dbReference type="Pfam" id="PF21447"/>
    </source>
</evidence>
<reference evidence="4 5" key="1">
    <citation type="submission" date="2024-11" db="EMBL/GenBank/DDBJ databases">
        <title>A near-complete genome assembly of Cinchona calisaya.</title>
        <authorList>
            <person name="Lian D.C."/>
            <person name="Zhao X.W."/>
            <person name="Wei L."/>
        </authorList>
    </citation>
    <scope>NUCLEOTIDE SEQUENCE [LARGE SCALE GENOMIC DNA]</scope>
    <source>
        <tissue evidence="4">Nenye</tissue>
    </source>
</reference>
<evidence type="ECO:0008006" key="6">
    <source>
        <dbReference type="Google" id="ProtNLM"/>
    </source>
</evidence>
<dbReference type="Pfam" id="PF21447">
    <property type="entry name" value="Ppx-GppA_III"/>
    <property type="match status" value="1"/>
</dbReference>
<comment type="caution">
    <text evidence="4">The sequence shown here is derived from an EMBL/GenBank/DDBJ whole genome shotgun (WGS) entry which is preliminary data.</text>
</comment>
<dbReference type="Gene3D" id="3.30.420.150">
    <property type="entry name" value="Exopolyphosphatase. Domain 2"/>
    <property type="match status" value="1"/>
</dbReference>
<proteinExistence type="predicted"/>
<name>A0ABD3B3W9_9GENT</name>
<accession>A0ABD3B3W9</accession>
<dbReference type="InterPro" id="IPR050273">
    <property type="entry name" value="GppA/Ppx_hydrolase"/>
</dbReference>
<dbReference type="PIRSF" id="PIRSF001267">
    <property type="entry name" value="Pyrophosphatase_GppA_Ppx"/>
    <property type="match status" value="1"/>
</dbReference>
<dbReference type="Gene3D" id="3.30.420.40">
    <property type="match status" value="1"/>
</dbReference>
<evidence type="ECO:0000313" key="4">
    <source>
        <dbReference type="EMBL" id="KAL3538247.1"/>
    </source>
</evidence>
<dbReference type="Gene3D" id="1.10.3210.10">
    <property type="entry name" value="Hypothetical protein af1432"/>
    <property type="match status" value="1"/>
</dbReference>
<protein>
    <recommendedName>
        <fullName evidence="6">Exopolyphosphatase</fullName>
    </recommendedName>
</protein>
<dbReference type="InterPro" id="IPR030673">
    <property type="entry name" value="PyroPPase_GppA_Ppx"/>
</dbReference>
<sequence length="555" mass="62282">MSTSHPHPQPSTTTAANNVNANDLFSTVDMGTNSFKLLIVRADKSTSRFLPIDRHKEPVLLGLDATSTAAAVISPSSIDRATAALAKFQEILHFHRIPISQSRFVATSAVREASNQAAFLSKLHQHLDLHVDVLSGHDEARLIYLGILQFLPVIDDTVLAVDIGGGSTEIIVGKNGKILHAISLKLGHVTLTQQFVEIAKMRDHIRNVIQISGLVNKVKEYKIHRVIGSSGTIKAIEKAIYEGYVKKNVRVIKENDKRDWRFNKEELMELVESLGGKGRKRKEAFFKKRSEFILAGTVLLEEIFEGIGIEEMEVSEYALSEGVIAEMLGNVNERPHGVIVDVRWGSVVRLAMRLNSKKRMKTAAMCAGIAKEIFDGIRKWNEDDNQLVDGLEDKDLEYLEAACLLHNVGLCAGKKGYHKQSYRIVINSNHLQGYNEEEVKLIGLLVKHHRKKIPRFDNTSLEGLEEVKHKFQMLCAILRLSVAVLQFHSVDIPTFEFSHSHEGFRLVIGEERCQSLLPYTLRPLAGDVNEELDKEVENFRMVFEKKLSLMVPCST</sequence>
<keyword evidence="5" id="KW-1185">Reference proteome</keyword>
<dbReference type="GO" id="GO:0016787">
    <property type="term" value="F:hydrolase activity"/>
    <property type="evidence" value="ECO:0007669"/>
    <property type="project" value="UniProtKB-KW"/>
</dbReference>
<feature type="domain" description="Ppx/GppA phosphatase C-terminal" evidence="3">
    <location>
        <begin position="361"/>
        <end position="486"/>
    </location>
</feature>
<dbReference type="CDD" id="cd24006">
    <property type="entry name" value="ASKHA_NBD_PPX_GppA"/>
    <property type="match status" value="1"/>
</dbReference>
<dbReference type="EMBL" id="JBJUIK010000001">
    <property type="protein sequence ID" value="KAL3538247.1"/>
    <property type="molecule type" value="Genomic_DNA"/>
</dbReference>